<keyword evidence="6 7" id="KW-0472">Membrane</keyword>
<dbReference type="Pfam" id="PF00528">
    <property type="entry name" value="BPD_transp_1"/>
    <property type="match status" value="1"/>
</dbReference>
<dbReference type="InterPro" id="IPR035906">
    <property type="entry name" value="MetI-like_sf"/>
</dbReference>
<keyword evidence="3" id="KW-1003">Cell membrane</keyword>
<keyword evidence="11" id="KW-1185">Reference proteome</keyword>
<evidence type="ECO:0000256" key="1">
    <source>
        <dbReference type="ARBA" id="ARBA00004651"/>
    </source>
</evidence>
<gene>
    <name evidence="10" type="ORF">AM1BK_13280</name>
</gene>
<comment type="subcellular location">
    <subcellularLocation>
        <location evidence="1 7">Cell membrane</location>
        <topology evidence="1 7">Multi-pass membrane protein</topology>
    </subcellularLocation>
</comment>
<dbReference type="PANTHER" id="PTHR43227">
    <property type="entry name" value="BLL4140 PROTEIN"/>
    <property type="match status" value="1"/>
</dbReference>
<dbReference type="EMBL" id="BNDS01000004">
    <property type="protein sequence ID" value="GHH97785.1"/>
    <property type="molecule type" value="Genomic_DNA"/>
</dbReference>
<keyword evidence="4 7" id="KW-0812">Transmembrane</keyword>
<dbReference type="Proteomes" id="UP000637074">
    <property type="component" value="Unassembled WGS sequence"/>
</dbReference>
<feature type="transmembrane region" description="Helical" evidence="7">
    <location>
        <begin position="243"/>
        <end position="264"/>
    </location>
</feature>
<comment type="similarity">
    <text evidence="7">Belongs to the binding-protein-dependent transport system permease family.</text>
</comment>
<name>A0ABQ3N1N9_9BACI</name>
<feature type="region of interest" description="Disordered" evidence="8">
    <location>
        <begin position="1"/>
        <end position="23"/>
    </location>
</feature>
<feature type="transmembrane region" description="Helical" evidence="7">
    <location>
        <begin position="147"/>
        <end position="168"/>
    </location>
</feature>
<feature type="transmembrane region" description="Helical" evidence="7">
    <location>
        <begin position="43"/>
        <end position="68"/>
    </location>
</feature>
<evidence type="ECO:0000259" key="9">
    <source>
        <dbReference type="PROSITE" id="PS50928"/>
    </source>
</evidence>
<feature type="transmembrane region" description="Helical" evidence="7">
    <location>
        <begin position="105"/>
        <end position="126"/>
    </location>
</feature>
<dbReference type="PANTHER" id="PTHR43227:SF11">
    <property type="entry name" value="BLL4140 PROTEIN"/>
    <property type="match status" value="1"/>
</dbReference>
<keyword evidence="2 7" id="KW-0813">Transport</keyword>
<evidence type="ECO:0000313" key="11">
    <source>
        <dbReference type="Proteomes" id="UP000637074"/>
    </source>
</evidence>
<dbReference type="InterPro" id="IPR000515">
    <property type="entry name" value="MetI-like"/>
</dbReference>
<keyword evidence="5 7" id="KW-1133">Transmembrane helix</keyword>
<evidence type="ECO:0000256" key="8">
    <source>
        <dbReference type="SAM" id="MobiDB-lite"/>
    </source>
</evidence>
<evidence type="ECO:0000256" key="3">
    <source>
        <dbReference type="ARBA" id="ARBA00022475"/>
    </source>
</evidence>
<sequence>MEVTTGKNIGPEANLGKNSKKKKNRVKPMKFTIKNIWKHRAMYIMLLPCIVFFIVFSYLPMAGMVLAFKEFRFDTGMFGGPWVGLKYFERFFQDPQSWTFVKNTLIISGMKLILAMPFPIILALIFNEIKSNKLRSFFQSVSYLPHFLSWVVVVGIIQSILAPNTGLLNELISFMGGDGSTFYLMEEKYFHSIMFWSYVWKDIGWSSIIYFAAIAGIDPALYEAAAIDGASRLRQIWHITLTGIRPTILILFILSLGNILSAGFDQIYLLKTPGNAEVAEIIDTYVIRTGLQSGQFGYATAVGMMQGVVGLIVVLIVNRFASKKFNTSLW</sequence>
<dbReference type="SUPFAM" id="SSF161098">
    <property type="entry name" value="MetI-like"/>
    <property type="match status" value="1"/>
</dbReference>
<proteinExistence type="inferred from homology"/>
<evidence type="ECO:0000256" key="2">
    <source>
        <dbReference type="ARBA" id="ARBA00022448"/>
    </source>
</evidence>
<dbReference type="RefSeq" id="WP_370465016.1">
    <property type="nucleotide sequence ID" value="NZ_BNDS01000004.1"/>
</dbReference>
<dbReference type="PROSITE" id="PS50928">
    <property type="entry name" value="ABC_TM1"/>
    <property type="match status" value="1"/>
</dbReference>
<feature type="transmembrane region" description="Helical" evidence="7">
    <location>
        <begin position="203"/>
        <end position="222"/>
    </location>
</feature>
<organism evidence="10 11">
    <name type="scientific">Neobacillus kokaensis</name>
    <dbReference type="NCBI Taxonomy" id="2759023"/>
    <lineage>
        <taxon>Bacteria</taxon>
        <taxon>Bacillati</taxon>
        <taxon>Bacillota</taxon>
        <taxon>Bacilli</taxon>
        <taxon>Bacillales</taxon>
        <taxon>Bacillaceae</taxon>
        <taxon>Neobacillus</taxon>
    </lineage>
</organism>
<feature type="domain" description="ABC transmembrane type-1" evidence="9">
    <location>
        <begin position="101"/>
        <end position="317"/>
    </location>
</feature>
<protein>
    <submittedName>
        <fullName evidence="10">Maltose ABC transporter permease</fullName>
    </submittedName>
</protein>
<comment type="caution">
    <text evidence="10">The sequence shown here is derived from an EMBL/GenBank/DDBJ whole genome shotgun (WGS) entry which is preliminary data.</text>
</comment>
<accession>A0ABQ3N1N9</accession>
<evidence type="ECO:0000256" key="7">
    <source>
        <dbReference type="RuleBase" id="RU363032"/>
    </source>
</evidence>
<reference evidence="10 11" key="1">
    <citation type="journal article" date="2022" name="Int. J. Syst. Evol. Microbiol.">
        <title>Neobacillus kokaensis sp. nov., isolated from soil.</title>
        <authorList>
            <person name="Yuki K."/>
            <person name="Matsubara H."/>
            <person name="Yamaguchi S."/>
        </authorList>
    </citation>
    <scope>NUCLEOTIDE SEQUENCE [LARGE SCALE GENOMIC DNA]</scope>
    <source>
        <strain evidence="10 11">LOB 377</strain>
    </source>
</reference>
<feature type="transmembrane region" description="Helical" evidence="7">
    <location>
        <begin position="296"/>
        <end position="317"/>
    </location>
</feature>
<dbReference type="CDD" id="cd06261">
    <property type="entry name" value="TM_PBP2"/>
    <property type="match status" value="1"/>
</dbReference>
<evidence type="ECO:0000313" key="10">
    <source>
        <dbReference type="EMBL" id="GHH97785.1"/>
    </source>
</evidence>
<evidence type="ECO:0000256" key="6">
    <source>
        <dbReference type="ARBA" id="ARBA00023136"/>
    </source>
</evidence>
<evidence type="ECO:0000256" key="4">
    <source>
        <dbReference type="ARBA" id="ARBA00022692"/>
    </source>
</evidence>
<dbReference type="Gene3D" id="1.10.3720.10">
    <property type="entry name" value="MetI-like"/>
    <property type="match status" value="1"/>
</dbReference>
<dbReference type="InterPro" id="IPR050809">
    <property type="entry name" value="UgpAE/MalFG_permease"/>
</dbReference>
<evidence type="ECO:0000256" key="5">
    <source>
        <dbReference type="ARBA" id="ARBA00022989"/>
    </source>
</evidence>